<dbReference type="Proteomes" id="UP000694557">
    <property type="component" value="Unassembled WGS sequence"/>
</dbReference>
<dbReference type="InterPro" id="IPR027417">
    <property type="entry name" value="P-loop_NTPase"/>
</dbReference>
<feature type="compositionally biased region" description="Basic residues" evidence="7">
    <location>
        <begin position="1906"/>
        <end position="1918"/>
    </location>
</feature>
<keyword evidence="4" id="KW-0206">Cytoskeleton</keyword>
<feature type="coiled-coil region" evidence="6">
    <location>
        <begin position="1981"/>
        <end position="2008"/>
    </location>
</feature>
<dbReference type="InterPro" id="IPR001752">
    <property type="entry name" value="Kinesin_motor_dom"/>
</dbReference>
<feature type="compositionally biased region" description="Polar residues" evidence="7">
    <location>
        <begin position="210"/>
        <end position="223"/>
    </location>
</feature>
<dbReference type="Gene3D" id="3.40.850.10">
    <property type="entry name" value="Kinesin motor domain"/>
    <property type="match status" value="1"/>
</dbReference>
<feature type="compositionally biased region" description="Basic and acidic residues" evidence="7">
    <location>
        <begin position="1"/>
        <end position="12"/>
    </location>
</feature>
<dbReference type="GO" id="GO:0003777">
    <property type="term" value="F:microtubule motor activity"/>
    <property type="evidence" value="ECO:0007669"/>
    <property type="project" value="InterPro"/>
</dbReference>
<feature type="region of interest" description="Disordered" evidence="7">
    <location>
        <begin position="1869"/>
        <end position="1935"/>
    </location>
</feature>
<feature type="compositionally biased region" description="Low complexity" evidence="7">
    <location>
        <begin position="1108"/>
        <end position="1124"/>
    </location>
</feature>
<dbReference type="InterPro" id="IPR036961">
    <property type="entry name" value="Kinesin_motor_dom_sf"/>
</dbReference>
<keyword evidence="4" id="KW-0963">Cytoplasm</keyword>
<evidence type="ECO:0000259" key="8">
    <source>
        <dbReference type="PROSITE" id="PS50067"/>
    </source>
</evidence>
<evidence type="ECO:0000313" key="10">
    <source>
        <dbReference type="Proteomes" id="UP000694557"/>
    </source>
</evidence>
<protein>
    <submittedName>
        <fullName evidence="9">Kinesin family member 26B</fullName>
    </submittedName>
</protein>
<evidence type="ECO:0000256" key="5">
    <source>
        <dbReference type="PROSITE-ProRule" id="PRU00283"/>
    </source>
</evidence>
<feature type="compositionally biased region" description="Polar residues" evidence="7">
    <location>
        <begin position="27"/>
        <end position="39"/>
    </location>
</feature>
<dbReference type="SUPFAM" id="SSF52540">
    <property type="entry name" value="P-loop containing nucleoside triphosphate hydrolases"/>
    <property type="match status" value="1"/>
</dbReference>
<organism evidence="9 10">
    <name type="scientific">Oncorhynchus kisutch</name>
    <name type="common">Coho salmon</name>
    <name type="synonym">Salmo kisutch</name>
    <dbReference type="NCBI Taxonomy" id="8019"/>
    <lineage>
        <taxon>Eukaryota</taxon>
        <taxon>Metazoa</taxon>
        <taxon>Chordata</taxon>
        <taxon>Craniata</taxon>
        <taxon>Vertebrata</taxon>
        <taxon>Euteleostomi</taxon>
        <taxon>Actinopterygii</taxon>
        <taxon>Neopterygii</taxon>
        <taxon>Teleostei</taxon>
        <taxon>Protacanthopterygii</taxon>
        <taxon>Salmoniformes</taxon>
        <taxon>Salmonidae</taxon>
        <taxon>Salmoninae</taxon>
        <taxon>Oncorhynchus</taxon>
    </lineage>
</organism>
<feature type="compositionally biased region" description="Polar residues" evidence="7">
    <location>
        <begin position="1878"/>
        <end position="1896"/>
    </location>
</feature>
<reference evidence="9" key="1">
    <citation type="submission" date="2025-08" db="UniProtKB">
        <authorList>
            <consortium name="Ensembl"/>
        </authorList>
    </citation>
    <scope>IDENTIFICATION</scope>
</reference>
<evidence type="ECO:0000256" key="1">
    <source>
        <dbReference type="ARBA" id="ARBA00004245"/>
    </source>
</evidence>
<feature type="binding site" evidence="5">
    <location>
        <begin position="500"/>
        <end position="507"/>
    </location>
    <ligand>
        <name>ATP</name>
        <dbReference type="ChEBI" id="CHEBI:30616"/>
    </ligand>
</feature>
<dbReference type="GO" id="GO:0008017">
    <property type="term" value="F:microtubule binding"/>
    <property type="evidence" value="ECO:0007669"/>
    <property type="project" value="InterPro"/>
</dbReference>
<dbReference type="SMART" id="SM00129">
    <property type="entry name" value="KISc"/>
    <property type="match status" value="1"/>
</dbReference>
<keyword evidence="3 5" id="KW-0067">ATP-binding</keyword>
<evidence type="ECO:0000256" key="6">
    <source>
        <dbReference type="SAM" id="Coils"/>
    </source>
</evidence>
<feature type="region of interest" description="Disordered" evidence="7">
    <location>
        <begin position="757"/>
        <end position="787"/>
    </location>
</feature>
<feature type="region of interest" description="Disordered" evidence="7">
    <location>
        <begin position="1417"/>
        <end position="1439"/>
    </location>
</feature>
<dbReference type="GO" id="GO:0005856">
    <property type="term" value="C:cytoskeleton"/>
    <property type="evidence" value="ECO:0007669"/>
    <property type="project" value="UniProtKB-SubCell"/>
</dbReference>
<feature type="region of interest" description="Disordered" evidence="7">
    <location>
        <begin position="945"/>
        <end position="970"/>
    </location>
</feature>
<comment type="similarity">
    <text evidence="5">Belongs to the TRAFAC class myosin-kinesin ATPase superfamily. Kinesin family.</text>
</comment>
<keyword evidence="6" id="KW-0175">Coiled coil</keyword>
<evidence type="ECO:0000313" key="9">
    <source>
        <dbReference type="Ensembl" id="ENSOKIP00005112010.1"/>
    </source>
</evidence>
<sequence length="2085" mass="226696">MASLTRREKERCPTAGNRRYWTDAPQCKSSRFYSETGSGTVLHEDCQSTDRPSPEGAGSNADPHGVPWPKTDVPSRGSLTRPCAGGPGIISGFDTVRPPMVGSWSVRKSDGKVICEHCTATVAILKIHARSLVIPQYISCKESTLSAYLHDNLQTHSGTIDVWAVEDEQSGCDVCGAHLSQLKQEAIHLILAREERAKWATPSPAKPLPGSTSTKAAPSSPHLSRSARTHISSAKPSPGPRSTTSTAPSSPRLSGFTRSESPQKTHPRRILKPTPAEMERWVEEQQHLASSISMSSNKGVTIFPCQFSEEFSEGPNETVAAQSSPMAPAILSFLVRAAQKLSLTSRRKSQMSAPSPMSPLPHYNTCYRGIIQRSPPTVPTCLLQAANQLKDAPNFDKVKVVLRVCPSPTVPPSQPQPPILRVDPAKRRVTFINPTTNHNRQPHSNSTPTHAGEAKGHSKTYVFDAAFPLESTQAEVCVGILPDVIRSVVNGADGCILCFGHGEAGKSHTMMGSDSSSQSLGVIPCAISWFYSHTERRRRERTGASLAVSVSAMEVCGEDETLRDLLSGNLQDSPSADLYLFEDPIYGIQLRHHSVVSAPNAERAAFLLDAAIASRHRAGGPTSGARSDITTPSSSSSSHMFFTLHVQQQLAEGSGKVPGGHSRLIMIDLANSIKGTSRTSDSRTGCPESELGSVILALLNNGTNKNIPYRDSKVTMLLQESLGNINCHTTVLAHVTDSPEHFPETFSTVQIASRIRRTQKKANHSTSCSPSGRSLSRERSGGSSPFSLRAFHSTNAVDSDLSDLPQLRLGGDLLDDHSSSNQCCDTVIHVNPDGSVQQPSAELTQQGQGQPEFTPIIHSLHQNKAEAESEDAELSALKKELLQHLLNIMPRLQGEKKKNESIIQEQLPQNTAEVGQCERNLSLKCDTFAELQERLGCIDGSETVTKSSLKEPSAMTESPPVPQDGSGRTETMENTSFLKLLNMKVKWCELSIVGEKESLVTDGSLPVDSFQREDSGLYDCEEGSAASSKEDQPNPCGSISIHPACQNQGNPPEYSFLPQHSDIYTQISPVPSSHPPLSLFPLPLEPAGYPGRSGLLQHQTRTSPAGKSTPISPSVSPSLLSPSSSTTSCLATSVPLGEMILPQLSKLPTTESDLKEMKATITVMVQQPLDQTGQDELVFTMVEEVTISGALERGGRAGNIIRIRDAHSSSGQASSGSVLGSLPIRIISNISEDSTGSTIKAMDPATTTKIMAVEVNTKPKDMSSLSRVENRVLPSFINPSLADLSRSSDAEGSRHRRGVSNTRFMRADAYAEPEKKYNLKGSGSKTAMETEGVFYITERNHEKNTNESILMPFPGETNSIASCDIHAWEETGCYEMMSLENRARGRSGNQAERSYPRGGEFTTCSLTCYDRVLPVPSSLITPKTPGDSSERSRNTPENCIPGYLAATHHKTASLPRGWHNINKQESYVMSEEYKDKAPDVTSSTPGSPWVTLERRPSSARQGIFSCARESLPLPFSPARKYSLEQQQRQRTSNSPLSTASSSPLEPKPSTRSVRHDSGKLESPIEESSRLFSAKLEQLASRTNSLGRIPLEFHTLDRGSSLSSVSSMGSSKGSKGSWEGESSQSTLPRASRSPRRAPRSIPLTDKNTSYTGHSPKTNRSTFITEPNTTTSTALQSPRTSRSKLSAVGKLMMTSPKVRRISIPIPSTKNLSFSPKAFRQSINRSASLSPDGKRPEHGPPWSTQSLSRNQTPSPQTLPPRLIAKSPVRVINGRISELLQIGREPYPSGGASGGLVLDKMAAAAGAACRSMGEVHPVHPVPSPYARVTAPRRPNHLSGHASDVTSVLSGELPPAMGKTALLTNRNSVVSSGYESMVRDSEATGSITSNRDSISNKSCSMISVARSERNPKRRSSNGSHPRHLSNDMSQSLRRSASGPRSRWVDRGISEAYEIKVYEIDDVDRLQRRAGAGKQGIACFSAKLKFLEHRQQRIEEVRAKYNSLKRELVLAKQNLMLEPGKWNQEFDLWQTFEVDSLEHLEALEVVTARLESKVNLCKANVMMVTCFDVATKRRQARRRRRTEQQQGFMGI</sequence>
<feature type="region of interest" description="Disordered" evidence="7">
    <location>
        <begin position="1090"/>
        <end position="1124"/>
    </location>
</feature>
<evidence type="ECO:0000256" key="4">
    <source>
        <dbReference type="ARBA" id="ARBA00023212"/>
    </source>
</evidence>
<dbReference type="PRINTS" id="PR00380">
    <property type="entry name" value="KINESINHEAVY"/>
</dbReference>
<feature type="compositionally biased region" description="Low complexity" evidence="7">
    <location>
        <begin position="1531"/>
        <end position="1544"/>
    </location>
</feature>
<proteinExistence type="inferred from homology"/>
<dbReference type="GO" id="GO:0007018">
    <property type="term" value="P:microtubule-based movement"/>
    <property type="evidence" value="ECO:0007669"/>
    <property type="project" value="InterPro"/>
</dbReference>
<feature type="region of interest" description="Disordered" evidence="7">
    <location>
        <begin position="1598"/>
        <end position="1684"/>
    </location>
</feature>
<name>A0A8C7L2X0_ONCKI</name>
<evidence type="ECO:0000256" key="3">
    <source>
        <dbReference type="ARBA" id="ARBA00022840"/>
    </source>
</evidence>
<feature type="compositionally biased region" description="Polar residues" evidence="7">
    <location>
        <begin position="1739"/>
        <end position="1752"/>
    </location>
</feature>
<feature type="compositionally biased region" description="Low complexity" evidence="7">
    <location>
        <begin position="1598"/>
        <end position="1630"/>
    </location>
</feature>
<gene>
    <name evidence="9" type="primary">KIF26B</name>
</gene>
<dbReference type="GeneTree" id="ENSGT00940000156992"/>
<accession>A0A8C7L2X0</accession>
<keyword evidence="5" id="KW-0505">Motor protein</keyword>
<feature type="compositionally biased region" description="Polar residues" evidence="7">
    <location>
        <begin position="433"/>
        <end position="449"/>
    </location>
</feature>
<dbReference type="InterPro" id="IPR027640">
    <property type="entry name" value="Kinesin-like_fam"/>
</dbReference>
<dbReference type="InterPro" id="IPR057090">
    <property type="entry name" value="HTH_KIF26A_B_1st"/>
</dbReference>
<dbReference type="PANTHER" id="PTHR21608:SF8">
    <property type="entry name" value="KINESIN-LIKE PROTEIN KIF26B"/>
    <property type="match status" value="1"/>
</dbReference>
<feature type="compositionally biased region" description="Low complexity" evidence="7">
    <location>
        <begin position="240"/>
        <end position="251"/>
    </location>
</feature>
<dbReference type="Pfam" id="PF23081">
    <property type="entry name" value="HTH_KIF26A_B_1st"/>
    <property type="match status" value="1"/>
</dbReference>
<keyword evidence="2 5" id="KW-0547">Nucleotide-binding</keyword>
<dbReference type="PANTHER" id="PTHR21608">
    <property type="entry name" value="KINESIN-LIKE PROTEIN CG14535"/>
    <property type="match status" value="1"/>
</dbReference>
<feature type="compositionally biased region" description="Polar residues" evidence="7">
    <location>
        <begin position="1644"/>
        <end position="1682"/>
    </location>
</feature>
<feature type="region of interest" description="Disordered" evidence="7">
    <location>
        <begin position="433"/>
        <end position="455"/>
    </location>
</feature>
<dbReference type="Ensembl" id="ENSOKIT00005119907.1">
    <property type="protein sequence ID" value="ENSOKIP00005112010.1"/>
    <property type="gene ID" value="ENSOKIG00005048767.1"/>
</dbReference>
<dbReference type="Pfam" id="PF00225">
    <property type="entry name" value="Kinesin"/>
    <property type="match status" value="1"/>
</dbReference>
<feature type="region of interest" description="Disordered" evidence="7">
    <location>
        <begin position="1"/>
        <end position="81"/>
    </location>
</feature>
<dbReference type="PROSITE" id="PS50067">
    <property type="entry name" value="KINESIN_MOTOR_2"/>
    <property type="match status" value="1"/>
</dbReference>
<feature type="compositionally biased region" description="Polar residues" evidence="7">
    <location>
        <begin position="1096"/>
        <end position="1106"/>
    </location>
</feature>
<feature type="region of interest" description="Disordered" evidence="7">
    <location>
        <begin position="1723"/>
        <end position="1757"/>
    </location>
</feature>
<keyword evidence="10" id="KW-1185">Reference proteome</keyword>
<feature type="region of interest" description="Disordered" evidence="7">
    <location>
        <begin position="198"/>
        <end position="275"/>
    </location>
</feature>
<feature type="region of interest" description="Disordered" evidence="7">
    <location>
        <begin position="1472"/>
        <end position="1494"/>
    </location>
</feature>
<feature type="region of interest" description="Disordered" evidence="7">
    <location>
        <begin position="1521"/>
        <end position="1568"/>
    </location>
</feature>
<dbReference type="GO" id="GO:0005524">
    <property type="term" value="F:ATP binding"/>
    <property type="evidence" value="ECO:0007669"/>
    <property type="project" value="UniProtKB-UniRule"/>
</dbReference>
<feature type="region of interest" description="Disordered" evidence="7">
    <location>
        <begin position="1021"/>
        <end position="1058"/>
    </location>
</feature>
<evidence type="ECO:0000256" key="2">
    <source>
        <dbReference type="ARBA" id="ARBA00022741"/>
    </source>
</evidence>
<comment type="subcellular location">
    <subcellularLocation>
        <location evidence="1">Cytoplasm</location>
        <location evidence="1">Cytoskeleton</location>
    </subcellularLocation>
</comment>
<evidence type="ECO:0000256" key="7">
    <source>
        <dbReference type="SAM" id="MobiDB-lite"/>
    </source>
</evidence>
<feature type="domain" description="Kinesin motor" evidence="8">
    <location>
        <begin position="397"/>
        <end position="758"/>
    </location>
</feature>
<reference evidence="9" key="2">
    <citation type="submission" date="2025-09" db="UniProtKB">
        <authorList>
            <consortium name="Ensembl"/>
        </authorList>
    </citation>
    <scope>IDENTIFICATION</scope>
</reference>